<name>A0A1V9YJE3_9STRA</name>
<dbReference type="EMBL" id="JNBS01003638">
    <property type="protein sequence ID" value="OQR85796.1"/>
    <property type="molecule type" value="Genomic_DNA"/>
</dbReference>
<dbReference type="GO" id="GO:0003676">
    <property type="term" value="F:nucleic acid binding"/>
    <property type="evidence" value="ECO:0007669"/>
    <property type="project" value="InterPro"/>
</dbReference>
<comment type="caution">
    <text evidence="2">The sequence shown here is derived from an EMBL/GenBank/DDBJ whole genome shotgun (WGS) entry which is preliminary data.</text>
</comment>
<reference evidence="2 3" key="1">
    <citation type="journal article" date="2014" name="Genome Biol. Evol.">
        <title>The secreted proteins of Achlya hypogyna and Thraustotheca clavata identify the ancestral oomycete secretome and reveal gene acquisitions by horizontal gene transfer.</title>
        <authorList>
            <person name="Misner I."/>
            <person name="Blouin N."/>
            <person name="Leonard G."/>
            <person name="Richards T.A."/>
            <person name="Lane C.E."/>
        </authorList>
    </citation>
    <scope>NUCLEOTIDE SEQUENCE [LARGE SCALE GENOMIC DNA]</scope>
    <source>
        <strain evidence="2 3">ATCC 34112</strain>
    </source>
</reference>
<organism evidence="2 3">
    <name type="scientific">Thraustotheca clavata</name>
    <dbReference type="NCBI Taxonomy" id="74557"/>
    <lineage>
        <taxon>Eukaryota</taxon>
        <taxon>Sar</taxon>
        <taxon>Stramenopiles</taxon>
        <taxon>Oomycota</taxon>
        <taxon>Saprolegniomycetes</taxon>
        <taxon>Saprolegniales</taxon>
        <taxon>Achlyaceae</taxon>
        <taxon>Thraustotheca</taxon>
    </lineage>
</organism>
<protein>
    <recommendedName>
        <fullName evidence="1">DDE-1 domain-containing protein</fullName>
    </recommendedName>
</protein>
<sequence length="122" mass="14266">MRLETINSFLSLSVQQPSHSVLEENHQKNLDLITIQLKKVWMTPSAFEDWLNAFNKEMVDNCRKIVFLVDNASSHYVDIELSNIDLRYLHKNTTPFLQPQDAGVIKNCKDLYFDLRVKKDIV</sequence>
<proteinExistence type="predicted"/>
<evidence type="ECO:0000259" key="1">
    <source>
        <dbReference type="Pfam" id="PF03184"/>
    </source>
</evidence>
<dbReference type="AlphaFoldDB" id="A0A1V9YJE3"/>
<evidence type="ECO:0000313" key="3">
    <source>
        <dbReference type="Proteomes" id="UP000243217"/>
    </source>
</evidence>
<dbReference type="InterPro" id="IPR004875">
    <property type="entry name" value="DDE_SF_endonuclease_dom"/>
</dbReference>
<dbReference type="OrthoDB" id="124808at2759"/>
<accession>A0A1V9YJE3</accession>
<gene>
    <name evidence="2" type="ORF">THRCLA_23005</name>
</gene>
<feature type="domain" description="DDE-1" evidence="1">
    <location>
        <begin position="35"/>
        <end position="112"/>
    </location>
</feature>
<dbReference type="Proteomes" id="UP000243217">
    <property type="component" value="Unassembled WGS sequence"/>
</dbReference>
<evidence type="ECO:0000313" key="2">
    <source>
        <dbReference type="EMBL" id="OQR85796.1"/>
    </source>
</evidence>
<keyword evidence="3" id="KW-1185">Reference proteome</keyword>
<dbReference type="Pfam" id="PF03184">
    <property type="entry name" value="DDE_1"/>
    <property type="match status" value="1"/>
</dbReference>
<dbReference type="STRING" id="74557.A0A1V9YJE3"/>